<protein>
    <recommendedName>
        <fullName evidence="4">DUF2461 domain-containing protein</fullName>
    </recommendedName>
</protein>
<feature type="compositionally biased region" description="Acidic residues" evidence="1">
    <location>
        <begin position="48"/>
        <end position="67"/>
    </location>
</feature>
<reference evidence="2" key="1">
    <citation type="submission" date="2020-11" db="EMBL/GenBank/DDBJ databases">
        <authorList>
            <consortium name="DOE Joint Genome Institute"/>
            <person name="Ahrendt S."/>
            <person name="Riley R."/>
            <person name="Andreopoulos W."/>
            <person name="Labutti K."/>
            <person name="Pangilinan J."/>
            <person name="Ruiz-Duenas F.J."/>
            <person name="Barrasa J.M."/>
            <person name="Sanchez-Garcia M."/>
            <person name="Camarero S."/>
            <person name="Miyauchi S."/>
            <person name="Serrano A."/>
            <person name="Linde D."/>
            <person name="Babiker R."/>
            <person name="Drula E."/>
            <person name="Ayuso-Fernandez I."/>
            <person name="Pacheco R."/>
            <person name="Padilla G."/>
            <person name="Ferreira P."/>
            <person name="Barriuso J."/>
            <person name="Kellner H."/>
            <person name="Castanera R."/>
            <person name="Alfaro M."/>
            <person name="Ramirez L."/>
            <person name="Pisabarro A.G."/>
            <person name="Kuo A."/>
            <person name="Tritt A."/>
            <person name="Lipzen A."/>
            <person name="He G."/>
            <person name="Yan M."/>
            <person name="Ng V."/>
            <person name="Cullen D."/>
            <person name="Martin F."/>
            <person name="Rosso M.-N."/>
            <person name="Henrissat B."/>
            <person name="Hibbett D."/>
            <person name="Martinez A.T."/>
            <person name="Grigoriev I.V."/>
        </authorList>
    </citation>
    <scope>NUCLEOTIDE SEQUENCE</scope>
    <source>
        <strain evidence="2">MF-IS2</strain>
    </source>
</reference>
<dbReference type="EMBL" id="MU151288">
    <property type="protein sequence ID" value="KAF9445660.1"/>
    <property type="molecule type" value="Genomic_DNA"/>
</dbReference>
<organism evidence="2 3">
    <name type="scientific">Macrolepiota fuliginosa MF-IS2</name>
    <dbReference type="NCBI Taxonomy" id="1400762"/>
    <lineage>
        <taxon>Eukaryota</taxon>
        <taxon>Fungi</taxon>
        <taxon>Dikarya</taxon>
        <taxon>Basidiomycota</taxon>
        <taxon>Agaricomycotina</taxon>
        <taxon>Agaricomycetes</taxon>
        <taxon>Agaricomycetidae</taxon>
        <taxon>Agaricales</taxon>
        <taxon>Agaricineae</taxon>
        <taxon>Agaricaceae</taxon>
        <taxon>Macrolepiota</taxon>
    </lineage>
</organism>
<evidence type="ECO:0000313" key="2">
    <source>
        <dbReference type="EMBL" id="KAF9445660.1"/>
    </source>
</evidence>
<name>A0A9P6C1H8_9AGAR</name>
<feature type="region of interest" description="Disordered" evidence="1">
    <location>
        <begin position="1"/>
        <end position="111"/>
    </location>
</feature>
<evidence type="ECO:0000256" key="1">
    <source>
        <dbReference type="SAM" id="MobiDB-lite"/>
    </source>
</evidence>
<dbReference type="Proteomes" id="UP000807342">
    <property type="component" value="Unassembled WGS sequence"/>
</dbReference>
<dbReference type="PANTHER" id="PTHR36452">
    <property type="entry name" value="CHROMOSOME 12, WHOLE GENOME SHOTGUN SEQUENCE"/>
    <property type="match status" value="1"/>
</dbReference>
<dbReference type="PANTHER" id="PTHR36452:SF1">
    <property type="entry name" value="DUF2461 DOMAIN-CONTAINING PROTEIN"/>
    <property type="match status" value="1"/>
</dbReference>
<comment type="caution">
    <text evidence="2">The sequence shown here is derived from an EMBL/GenBank/DDBJ whole genome shotgun (WGS) entry which is preliminary data.</text>
</comment>
<feature type="compositionally biased region" description="Acidic residues" evidence="1">
    <location>
        <begin position="98"/>
        <end position="110"/>
    </location>
</feature>
<proteinExistence type="predicted"/>
<feature type="region of interest" description="Disordered" evidence="1">
    <location>
        <begin position="359"/>
        <end position="390"/>
    </location>
</feature>
<feature type="compositionally biased region" description="Basic residues" evidence="1">
    <location>
        <begin position="24"/>
        <end position="43"/>
    </location>
</feature>
<sequence length="390" mass="44142">MPPRKAKTLSQKGASDSEAEAPVIKRKRTSVKASSRPKPKSRARQQSDDVEESAEDQELDSDALDESDDHRKKKKKKRKMGSTSTSKRAKPRSKKQDSEDEDEVELEDGQEVVGRVVTAPTTGLVPHGQISQNTLDFLTKLKDPACNDRQWFKLNEPVYRVAEKEWKAFIEAFTDVLIEIDTEIPPLPPKDVVHRIYRDVRFSNDKTPYKKGVSASFSRSGRKGVFAGLKPGNESMIAAGSWCPAKNELDTIRANIKRDPTRLRQVISEPEFEQYFGEAKPHPQRERQNIFGMEDELKTAPKGVAKDHQDIDLLKCRSFAVAHRFTDDEVLDPDFKDKVGIVARVMQPFVHCLNDLMTVVSDDDDDDDDDDNEDENGDENGRDEDGEDEE</sequence>
<dbReference type="InterPro" id="IPR012808">
    <property type="entry name" value="CHP02453"/>
</dbReference>
<accession>A0A9P6C1H8</accession>
<dbReference type="Pfam" id="PF09365">
    <property type="entry name" value="DUF2461"/>
    <property type="match status" value="1"/>
</dbReference>
<evidence type="ECO:0000313" key="3">
    <source>
        <dbReference type="Proteomes" id="UP000807342"/>
    </source>
</evidence>
<evidence type="ECO:0008006" key="4">
    <source>
        <dbReference type="Google" id="ProtNLM"/>
    </source>
</evidence>
<keyword evidence="3" id="KW-1185">Reference proteome</keyword>
<dbReference type="OrthoDB" id="2537769at2759"/>
<dbReference type="AlphaFoldDB" id="A0A9P6C1H8"/>
<dbReference type="NCBIfam" id="TIGR02453">
    <property type="entry name" value="TIGR02453 family protein"/>
    <property type="match status" value="1"/>
</dbReference>
<feature type="compositionally biased region" description="Acidic residues" evidence="1">
    <location>
        <begin position="361"/>
        <end position="390"/>
    </location>
</feature>
<feature type="compositionally biased region" description="Basic residues" evidence="1">
    <location>
        <begin position="71"/>
        <end position="80"/>
    </location>
</feature>
<gene>
    <name evidence="2" type="ORF">P691DRAFT_709932</name>
</gene>